<dbReference type="InterPro" id="IPR051681">
    <property type="entry name" value="Ser/Thr_Kinases-Pseudokinases"/>
</dbReference>
<dbReference type="KEGG" id="afs:AFR_16180"/>
<feature type="region of interest" description="Disordered" evidence="1">
    <location>
        <begin position="1"/>
        <end position="26"/>
    </location>
</feature>
<feature type="domain" description="Protein kinase" evidence="3">
    <location>
        <begin position="63"/>
        <end position="346"/>
    </location>
</feature>
<evidence type="ECO:0000259" key="3">
    <source>
        <dbReference type="PROSITE" id="PS50011"/>
    </source>
</evidence>
<dbReference type="Pfam" id="PF00069">
    <property type="entry name" value="Pkinase"/>
    <property type="match status" value="1"/>
</dbReference>
<gene>
    <name evidence="4" type="ORF">AFR_16180</name>
</gene>
<keyword evidence="2" id="KW-0812">Transmembrane</keyword>
<protein>
    <submittedName>
        <fullName evidence="4">Serine/threonine protein kinase</fullName>
    </submittedName>
</protein>
<dbReference type="PROSITE" id="PS00108">
    <property type="entry name" value="PROTEIN_KINASE_ST"/>
    <property type="match status" value="1"/>
</dbReference>
<dbReference type="InterPro" id="IPR008271">
    <property type="entry name" value="Ser/Thr_kinase_AS"/>
</dbReference>
<evidence type="ECO:0000313" key="4">
    <source>
        <dbReference type="EMBL" id="AGZ41518.1"/>
    </source>
</evidence>
<dbReference type="EMBL" id="CP006272">
    <property type="protein sequence ID" value="AGZ41518.1"/>
    <property type="molecule type" value="Genomic_DNA"/>
</dbReference>
<keyword evidence="4" id="KW-0723">Serine/threonine-protein kinase</keyword>
<dbReference type="InterPro" id="IPR011009">
    <property type="entry name" value="Kinase-like_dom_sf"/>
</dbReference>
<dbReference type="STRING" id="1246995.AFR_16180"/>
<evidence type="ECO:0000256" key="2">
    <source>
        <dbReference type="SAM" id="Phobius"/>
    </source>
</evidence>
<dbReference type="PROSITE" id="PS50011">
    <property type="entry name" value="PROTEIN_KINASE_DOM"/>
    <property type="match status" value="1"/>
</dbReference>
<keyword evidence="2" id="KW-1133">Transmembrane helix</keyword>
<dbReference type="Proteomes" id="UP000017746">
    <property type="component" value="Chromosome"/>
</dbReference>
<accession>U5VWZ9</accession>
<reference evidence="4 5" key="1">
    <citation type="journal article" date="2014" name="J. Biotechnol.">
        <title>Complete genome sequence of the actinobacterium Actinoplanes friuliensis HAG 010964, producer of the lipopeptide antibiotic friulimycin.</title>
        <authorList>
            <person name="Ruckert C."/>
            <person name="Szczepanowski R."/>
            <person name="Albersmeier A."/>
            <person name="Goesmann A."/>
            <person name="Fischer N."/>
            <person name="Steinkamper A."/>
            <person name="Puhler A."/>
            <person name="Biener R."/>
            <person name="Schwartz D."/>
            <person name="Kalinowski J."/>
        </authorList>
    </citation>
    <scope>NUCLEOTIDE SEQUENCE [LARGE SCALE GENOMIC DNA]</scope>
    <source>
        <strain evidence="4 5">DSM 7358</strain>
    </source>
</reference>
<sequence>MNDPGASVTSVTSATLDSSGASDQPGVMPVVAAADVVGHGAPGPGAAEPNGWWVGTNEDPDRYELLGAGLSGGEGTTFAALYHGEQGTTPIRVAVKQLHRPAGAPSTWPQPADWTRWQDQIQIIHQVSSPHLVQVRTILTGAPPHRRGALADTAGQARYEIPYLIMEWVSGSTLQRRVRAVTGTRDARARIGWIAQLGEAVSALHSATRTAGNPMVHRDIKPANCMIDDNGRLVLVDVGAMRRTDSSYDARGLHSRRYTAPEVLADLHGPRSAASDVYSMAAVAYFCLTRQDPPEHGHLTPRRIRAAIDAPRRWRRQLAVHLAPALSPRPEERASIGPDAWARQLLRITARRRKWPAALGLTLAVLVAAVVSLYATGTLTIESVATAPGGSTQSAAGMRAFGGSYQDFAFTAGDSSLFIEPPADYRHLWGGYLPAQRCATTVEFDVVLTGTPRLPAYGLAVAPRSALVDDQPQGASIQFEYETPELTSRPGSYVRPATLPGGAWSIAVRPTPAPDLRLARHVRIYAVGSTMAIDIDGRQIAEYDLSDVECGGAAIRVWGAAFTFTGLSVRGT</sequence>
<dbReference type="Gene3D" id="1.10.510.10">
    <property type="entry name" value="Transferase(Phosphotransferase) domain 1"/>
    <property type="match status" value="1"/>
</dbReference>
<organism evidence="4 5">
    <name type="scientific">Actinoplanes friuliensis DSM 7358</name>
    <dbReference type="NCBI Taxonomy" id="1246995"/>
    <lineage>
        <taxon>Bacteria</taxon>
        <taxon>Bacillati</taxon>
        <taxon>Actinomycetota</taxon>
        <taxon>Actinomycetes</taxon>
        <taxon>Micromonosporales</taxon>
        <taxon>Micromonosporaceae</taxon>
        <taxon>Actinoplanes</taxon>
    </lineage>
</organism>
<dbReference type="PATRIC" id="fig|1246995.3.peg.3283"/>
<keyword evidence="4" id="KW-0808">Transferase</keyword>
<keyword evidence="4" id="KW-0418">Kinase</keyword>
<evidence type="ECO:0000256" key="1">
    <source>
        <dbReference type="SAM" id="MobiDB-lite"/>
    </source>
</evidence>
<feature type="compositionally biased region" description="Polar residues" evidence="1">
    <location>
        <begin position="7"/>
        <end position="22"/>
    </location>
</feature>
<dbReference type="PANTHER" id="PTHR44329">
    <property type="entry name" value="SERINE/THREONINE-PROTEIN KINASE TNNI3K-RELATED"/>
    <property type="match status" value="1"/>
</dbReference>
<dbReference type="InterPro" id="IPR000719">
    <property type="entry name" value="Prot_kinase_dom"/>
</dbReference>
<dbReference type="eggNOG" id="COG0515">
    <property type="taxonomic scope" value="Bacteria"/>
</dbReference>
<keyword evidence="2" id="KW-0472">Membrane</keyword>
<name>U5VWZ9_9ACTN</name>
<dbReference type="AlphaFoldDB" id="U5VWZ9"/>
<keyword evidence="5" id="KW-1185">Reference proteome</keyword>
<evidence type="ECO:0000313" key="5">
    <source>
        <dbReference type="Proteomes" id="UP000017746"/>
    </source>
</evidence>
<dbReference type="GO" id="GO:0005524">
    <property type="term" value="F:ATP binding"/>
    <property type="evidence" value="ECO:0007669"/>
    <property type="project" value="InterPro"/>
</dbReference>
<dbReference type="GO" id="GO:0004674">
    <property type="term" value="F:protein serine/threonine kinase activity"/>
    <property type="evidence" value="ECO:0007669"/>
    <property type="project" value="UniProtKB-KW"/>
</dbReference>
<dbReference type="SUPFAM" id="SSF56112">
    <property type="entry name" value="Protein kinase-like (PK-like)"/>
    <property type="match status" value="1"/>
</dbReference>
<proteinExistence type="predicted"/>
<dbReference type="SMART" id="SM00220">
    <property type="entry name" value="S_TKc"/>
    <property type="match status" value="1"/>
</dbReference>
<feature type="transmembrane region" description="Helical" evidence="2">
    <location>
        <begin position="355"/>
        <end position="375"/>
    </location>
</feature>
<dbReference type="OrthoDB" id="5181219at2"/>
<dbReference type="HOGENOM" id="CLU_476225_0_0_11"/>
<dbReference type="RefSeq" id="WP_023361593.1">
    <property type="nucleotide sequence ID" value="NC_022657.1"/>
</dbReference>